<organism evidence="1">
    <name type="scientific">viral metagenome</name>
    <dbReference type="NCBI Taxonomy" id="1070528"/>
    <lineage>
        <taxon>unclassified sequences</taxon>
        <taxon>metagenomes</taxon>
        <taxon>organismal metagenomes</taxon>
    </lineage>
</organism>
<accession>A0A6C0EY93</accession>
<protein>
    <submittedName>
        <fullName evidence="1">Uncharacterized protein</fullName>
    </submittedName>
</protein>
<sequence>MNEQIPNNNKEKSNILLDIISDPIAIIEETLPDNKIVKTYSKINKIAHCIDDYNENLQETKSHIDSTILTSTGIISESISKRCGFVIASTVGIEIAAVGGFTPPACIAGAIGASVVFVESLKCSKQVKIITKSIVSETIEYSKKQKNKLPKLTQEIIYECISDPIEQTLRQIYKSSFETINVIKNTISSILIDNWEKIKPKETIIYCEDIKQNKIVIELDKQTVTKIWNYCQYSQNEFEFDYGFGNEFTNKNKPSSQFVNVYSDHKNKFDDFQLGLSQYNFTEQKLTPYEQIKISKPNTSLLTRTYINSSIPDYIVSCQVSGGGRGGNGIGAAIGTGLVFAIKISFLF</sequence>
<evidence type="ECO:0000313" key="1">
    <source>
        <dbReference type="EMBL" id="QHT33671.1"/>
    </source>
</evidence>
<dbReference type="AlphaFoldDB" id="A0A6C0EY93"/>
<proteinExistence type="predicted"/>
<dbReference type="EMBL" id="MN738971">
    <property type="protein sequence ID" value="QHT33671.1"/>
    <property type="molecule type" value="Genomic_DNA"/>
</dbReference>
<reference evidence="1" key="1">
    <citation type="journal article" date="2020" name="Nature">
        <title>Giant virus diversity and host interactions through global metagenomics.</title>
        <authorList>
            <person name="Schulz F."/>
            <person name="Roux S."/>
            <person name="Paez-Espino D."/>
            <person name="Jungbluth S."/>
            <person name="Walsh D.A."/>
            <person name="Denef V.J."/>
            <person name="McMahon K.D."/>
            <person name="Konstantinidis K.T."/>
            <person name="Eloe-Fadrosh E.A."/>
            <person name="Kyrpides N.C."/>
            <person name="Woyke T."/>
        </authorList>
    </citation>
    <scope>NUCLEOTIDE SEQUENCE</scope>
    <source>
        <strain evidence="1">GVMAG-M-3300009161-36</strain>
    </source>
</reference>
<name>A0A6C0EY93_9ZZZZ</name>